<dbReference type="InterPro" id="IPR011990">
    <property type="entry name" value="TPR-like_helical_dom_sf"/>
</dbReference>
<keyword evidence="1" id="KW-0677">Repeat</keyword>
<dbReference type="PANTHER" id="PTHR47447:SF25">
    <property type="entry name" value="SAP DOMAIN-CONTAINING PROTEIN"/>
    <property type="match status" value="1"/>
</dbReference>
<feature type="non-terminal residue" evidence="2">
    <location>
        <position position="175"/>
    </location>
</feature>
<dbReference type="EMBL" id="JAHRHJ020000004">
    <property type="protein sequence ID" value="KAH9317725.1"/>
    <property type="molecule type" value="Genomic_DNA"/>
</dbReference>
<dbReference type="Gene3D" id="1.25.40.10">
    <property type="entry name" value="Tetratricopeptide repeat domain"/>
    <property type="match status" value="1"/>
</dbReference>
<evidence type="ECO:0000313" key="3">
    <source>
        <dbReference type="Proteomes" id="UP000824469"/>
    </source>
</evidence>
<reference evidence="2 3" key="1">
    <citation type="journal article" date="2021" name="Nat. Plants">
        <title>The Taxus genome provides insights into paclitaxel biosynthesis.</title>
        <authorList>
            <person name="Xiong X."/>
            <person name="Gou J."/>
            <person name="Liao Q."/>
            <person name="Li Y."/>
            <person name="Zhou Q."/>
            <person name="Bi G."/>
            <person name="Li C."/>
            <person name="Du R."/>
            <person name="Wang X."/>
            <person name="Sun T."/>
            <person name="Guo L."/>
            <person name="Liang H."/>
            <person name="Lu P."/>
            <person name="Wu Y."/>
            <person name="Zhang Z."/>
            <person name="Ro D.K."/>
            <person name="Shang Y."/>
            <person name="Huang S."/>
            <person name="Yan J."/>
        </authorList>
    </citation>
    <scope>NUCLEOTIDE SEQUENCE [LARGE SCALE GENOMIC DNA]</scope>
    <source>
        <strain evidence="2">Ta-2019</strain>
    </source>
</reference>
<evidence type="ECO:0008006" key="4">
    <source>
        <dbReference type="Google" id="ProtNLM"/>
    </source>
</evidence>
<dbReference type="AlphaFoldDB" id="A0AA38GA95"/>
<organism evidence="2 3">
    <name type="scientific">Taxus chinensis</name>
    <name type="common">Chinese yew</name>
    <name type="synonym">Taxus wallichiana var. chinensis</name>
    <dbReference type="NCBI Taxonomy" id="29808"/>
    <lineage>
        <taxon>Eukaryota</taxon>
        <taxon>Viridiplantae</taxon>
        <taxon>Streptophyta</taxon>
        <taxon>Embryophyta</taxon>
        <taxon>Tracheophyta</taxon>
        <taxon>Spermatophyta</taxon>
        <taxon>Pinopsida</taxon>
        <taxon>Pinidae</taxon>
        <taxon>Conifers II</taxon>
        <taxon>Cupressales</taxon>
        <taxon>Taxaceae</taxon>
        <taxon>Taxus</taxon>
    </lineage>
</organism>
<comment type="caution">
    <text evidence="2">The sequence shown here is derived from an EMBL/GenBank/DDBJ whole genome shotgun (WGS) entry which is preliminary data.</text>
</comment>
<dbReference type="Proteomes" id="UP000824469">
    <property type="component" value="Unassembled WGS sequence"/>
</dbReference>
<gene>
    <name evidence="2" type="ORF">KI387_019494</name>
</gene>
<sequence length="175" mass="19998">FPEIAANTFEKMQCGEDFMKPDTETYNWVIEAHNRANSGDRCQEVIELVGHMVEDYKRVQPNVKTYALLVECFTKYCVVNEALRHFRALKCYPGAMKVLHNDGKHGDPLSVYLRALCLEGRAVELLEALEVMARDDQSISPRAMIVNRKGRTLVSSWIEPLQQEAELGFEVDYIA</sequence>
<keyword evidence="3" id="KW-1185">Reference proteome</keyword>
<dbReference type="PANTHER" id="PTHR47447">
    <property type="entry name" value="OS03G0856100 PROTEIN"/>
    <property type="match status" value="1"/>
</dbReference>
<evidence type="ECO:0000313" key="2">
    <source>
        <dbReference type="EMBL" id="KAH9317725.1"/>
    </source>
</evidence>
<proteinExistence type="predicted"/>
<evidence type="ECO:0000256" key="1">
    <source>
        <dbReference type="ARBA" id="ARBA00022737"/>
    </source>
</evidence>
<accession>A0AA38GA95</accession>
<protein>
    <recommendedName>
        <fullName evidence="4">Pentatricopeptide repeat-containing protein</fullName>
    </recommendedName>
</protein>
<feature type="non-terminal residue" evidence="2">
    <location>
        <position position="1"/>
    </location>
</feature>
<name>A0AA38GA95_TAXCH</name>